<dbReference type="EMBL" id="CAAALY010045155">
    <property type="protein sequence ID" value="VEL20178.1"/>
    <property type="molecule type" value="Genomic_DNA"/>
</dbReference>
<protein>
    <submittedName>
        <fullName evidence="1">Uncharacterized protein</fullName>
    </submittedName>
</protein>
<comment type="caution">
    <text evidence="1">The sequence shown here is derived from an EMBL/GenBank/DDBJ whole genome shotgun (WGS) entry which is preliminary data.</text>
</comment>
<name>A0A448WTY6_9PLAT</name>
<proteinExistence type="predicted"/>
<evidence type="ECO:0000313" key="2">
    <source>
        <dbReference type="Proteomes" id="UP000784294"/>
    </source>
</evidence>
<dbReference type="Proteomes" id="UP000784294">
    <property type="component" value="Unassembled WGS sequence"/>
</dbReference>
<dbReference type="InterPro" id="IPR035915">
    <property type="entry name" value="Plakin_repeat_sf"/>
</dbReference>
<accession>A0A448WTY6</accession>
<gene>
    <name evidence="1" type="ORF">PXEA_LOCUS13618</name>
</gene>
<evidence type="ECO:0000313" key="1">
    <source>
        <dbReference type="EMBL" id="VEL20178.1"/>
    </source>
</evidence>
<dbReference type="SUPFAM" id="SSF75399">
    <property type="entry name" value="Plakin repeat"/>
    <property type="match status" value="1"/>
</dbReference>
<dbReference type="AlphaFoldDB" id="A0A448WTY6"/>
<reference evidence="1" key="1">
    <citation type="submission" date="2018-11" db="EMBL/GenBank/DDBJ databases">
        <authorList>
            <consortium name="Pathogen Informatics"/>
        </authorList>
    </citation>
    <scope>NUCLEOTIDE SEQUENCE</scope>
</reference>
<organism evidence="1 2">
    <name type="scientific">Protopolystoma xenopodis</name>
    <dbReference type="NCBI Taxonomy" id="117903"/>
    <lineage>
        <taxon>Eukaryota</taxon>
        <taxon>Metazoa</taxon>
        <taxon>Spiralia</taxon>
        <taxon>Lophotrochozoa</taxon>
        <taxon>Platyhelminthes</taxon>
        <taxon>Monogenea</taxon>
        <taxon>Polyopisthocotylea</taxon>
        <taxon>Polystomatidea</taxon>
        <taxon>Polystomatidae</taxon>
        <taxon>Protopolystoma</taxon>
    </lineage>
</organism>
<sequence>MPTTDYAENTSVLLEDNDSMVMQVSSECIDAYSVLKDPLTLSQAIQDGHVDKLIGLVQDPSSDREVCLSGAVASRLIDEDRSLLRSDSIGTGLNDVDKMDCLTSTLSMAALPPAGLTPLDSQTFKDKIDELKEPDALIKVSSSPTKVFEIESLVPCPHFAPCDSSSDQCSLSISEKYYGKQDISPPGRENFEPTGFPVFDKFDLSLSDLYVTSGLISDSVELSKSIPLSSSISPFSGRFPGDSLHIVDDPTSFFTLSPISSSVHSSLFWTPQLSQKFSQLGRDDKEEQI</sequence>
<keyword evidence="2" id="KW-1185">Reference proteome</keyword>